<evidence type="ECO:0000256" key="6">
    <source>
        <dbReference type="ARBA" id="ARBA00022741"/>
    </source>
</evidence>
<evidence type="ECO:0000256" key="8">
    <source>
        <dbReference type="ARBA" id="ARBA00022840"/>
    </source>
</evidence>
<dbReference type="NCBIfam" id="TIGR03188">
    <property type="entry name" value="histidine_hisI"/>
    <property type="match status" value="1"/>
</dbReference>
<dbReference type="PANTHER" id="PTHR42945">
    <property type="entry name" value="HISTIDINE BIOSYNTHESIS BIFUNCTIONAL PROTEIN"/>
    <property type="match status" value="1"/>
</dbReference>
<keyword evidence="9 10" id="KW-0368">Histidine biosynthesis</keyword>
<evidence type="ECO:0000256" key="1">
    <source>
        <dbReference type="ARBA" id="ARBA00001460"/>
    </source>
</evidence>
<proteinExistence type="inferred from homology"/>
<dbReference type="EC" id="3.6.1.31" evidence="10"/>
<evidence type="ECO:0000313" key="12">
    <source>
        <dbReference type="Proteomes" id="UP000198611"/>
    </source>
</evidence>
<comment type="catalytic activity">
    <reaction evidence="1 10">
        <text>1-(5-phospho-beta-D-ribosyl)-ATP + H2O = 1-(5-phospho-beta-D-ribosyl)-5'-AMP + diphosphate + H(+)</text>
        <dbReference type="Rhea" id="RHEA:22828"/>
        <dbReference type="ChEBI" id="CHEBI:15377"/>
        <dbReference type="ChEBI" id="CHEBI:15378"/>
        <dbReference type="ChEBI" id="CHEBI:33019"/>
        <dbReference type="ChEBI" id="CHEBI:59457"/>
        <dbReference type="ChEBI" id="CHEBI:73183"/>
        <dbReference type="EC" id="3.6.1.31"/>
    </reaction>
</comment>
<dbReference type="InterPro" id="IPR021130">
    <property type="entry name" value="PRib-ATP_PPHydrolase-like"/>
</dbReference>
<dbReference type="Proteomes" id="UP000198611">
    <property type="component" value="Unassembled WGS sequence"/>
</dbReference>
<keyword evidence="6 10" id="KW-0547">Nucleotide-binding</keyword>
<dbReference type="OrthoDB" id="9814738at2"/>
<evidence type="ECO:0000256" key="9">
    <source>
        <dbReference type="ARBA" id="ARBA00023102"/>
    </source>
</evidence>
<dbReference type="InterPro" id="IPR008179">
    <property type="entry name" value="HisE"/>
</dbReference>
<dbReference type="RefSeq" id="WP_093428508.1">
    <property type="nucleotide sequence ID" value="NZ_FOMJ01000006.1"/>
</dbReference>
<keyword evidence="5 10" id="KW-0028">Amino-acid biosynthesis</keyword>
<keyword evidence="8 10" id="KW-0067">ATP-binding</keyword>
<dbReference type="AlphaFoldDB" id="A0A1I1TEW4"/>
<keyword evidence="7 10" id="KW-0378">Hydrolase</keyword>
<reference evidence="11 12" key="1">
    <citation type="submission" date="2016-10" db="EMBL/GenBank/DDBJ databases">
        <authorList>
            <person name="de Groot N.N."/>
        </authorList>
    </citation>
    <scope>NUCLEOTIDE SEQUENCE [LARGE SCALE GENOMIC DNA]</scope>
    <source>
        <strain evidence="11 12">HL3</strain>
    </source>
</reference>
<keyword evidence="12" id="KW-1185">Reference proteome</keyword>
<dbReference type="NCBIfam" id="NF001611">
    <property type="entry name" value="PRK00400.1-3"/>
    <property type="match status" value="1"/>
</dbReference>
<comment type="subcellular location">
    <subcellularLocation>
        <location evidence="2 10">Cytoplasm</location>
    </subcellularLocation>
</comment>
<dbReference type="GO" id="GO:0005737">
    <property type="term" value="C:cytoplasm"/>
    <property type="evidence" value="ECO:0007669"/>
    <property type="project" value="UniProtKB-SubCell"/>
</dbReference>
<evidence type="ECO:0000256" key="3">
    <source>
        <dbReference type="ARBA" id="ARBA00005204"/>
    </source>
</evidence>
<evidence type="ECO:0000313" key="11">
    <source>
        <dbReference type="EMBL" id="SFD57129.1"/>
    </source>
</evidence>
<comment type="pathway">
    <text evidence="3 10">Amino-acid biosynthesis; L-histidine biosynthesis; L-histidine from 5-phospho-alpha-D-ribose 1-diphosphate: step 2/9.</text>
</comment>
<evidence type="ECO:0000256" key="4">
    <source>
        <dbReference type="ARBA" id="ARBA00022490"/>
    </source>
</evidence>
<name>A0A1I1TEW4_9GAMM</name>
<dbReference type="GO" id="GO:0004636">
    <property type="term" value="F:phosphoribosyl-ATP diphosphatase activity"/>
    <property type="evidence" value="ECO:0007669"/>
    <property type="project" value="UniProtKB-UniRule"/>
</dbReference>
<gene>
    <name evidence="10" type="primary">hisE</name>
    <name evidence="11" type="ORF">SAMN05660831_01875</name>
</gene>
<dbReference type="HAMAP" id="MF_01020">
    <property type="entry name" value="HisE"/>
    <property type="match status" value="1"/>
</dbReference>
<organism evidence="11 12">
    <name type="scientific">Thiohalospira halophila DSM 15071</name>
    <dbReference type="NCBI Taxonomy" id="1123397"/>
    <lineage>
        <taxon>Bacteria</taxon>
        <taxon>Pseudomonadati</taxon>
        <taxon>Pseudomonadota</taxon>
        <taxon>Gammaproteobacteria</taxon>
        <taxon>Thiohalospirales</taxon>
        <taxon>Thiohalospiraceae</taxon>
        <taxon>Thiohalospira</taxon>
    </lineage>
</organism>
<dbReference type="PANTHER" id="PTHR42945:SF9">
    <property type="entry name" value="HISTIDINE BIOSYNTHESIS BIFUNCTIONAL PROTEIN HISIE"/>
    <property type="match status" value="1"/>
</dbReference>
<evidence type="ECO:0000256" key="7">
    <source>
        <dbReference type="ARBA" id="ARBA00022801"/>
    </source>
</evidence>
<dbReference type="CDD" id="cd11534">
    <property type="entry name" value="NTP-PPase_HisIE_like"/>
    <property type="match status" value="1"/>
</dbReference>
<comment type="similarity">
    <text evidence="10">Belongs to the PRA-PH family.</text>
</comment>
<dbReference type="UniPathway" id="UPA00031">
    <property type="reaction ID" value="UER00007"/>
</dbReference>
<sequence length="115" mass="12200">MNDDTLAELARVLEARKGADPDSSYVAGLYHKGVDGIAKKVGEEATETVMAAKDGDPDALVHEVADLWFHSLVLLAQQGLGPEAVLAELRGRFGLSGLEEKARRGEGHQSDSSGE</sequence>
<evidence type="ECO:0000256" key="2">
    <source>
        <dbReference type="ARBA" id="ARBA00004496"/>
    </source>
</evidence>
<dbReference type="GO" id="GO:0000105">
    <property type="term" value="P:L-histidine biosynthetic process"/>
    <property type="evidence" value="ECO:0007669"/>
    <property type="project" value="UniProtKB-UniRule"/>
</dbReference>
<dbReference type="Pfam" id="PF01503">
    <property type="entry name" value="PRA-PH"/>
    <property type="match status" value="1"/>
</dbReference>
<keyword evidence="4 10" id="KW-0963">Cytoplasm</keyword>
<protein>
    <recommendedName>
        <fullName evidence="10">Phosphoribosyl-ATP pyrophosphatase</fullName>
        <shortName evidence="10">PRA-PH</shortName>
        <ecNumber evidence="10">3.6.1.31</ecNumber>
    </recommendedName>
</protein>
<dbReference type="Gene3D" id="1.10.287.1080">
    <property type="entry name" value="MazG-like"/>
    <property type="match status" value="1"/>
</dbReference>
<dbReference type="EMBL" id="FOMJ01000006">
    <property type="protein sequence ID" value="SFD57129.1"/>
    <property type="molecule type" value="Genomic_DNA"/>
</dbReference>
<dbReference type="FunFam" id="1.10.287.1080:FF:000002">
    <property type="entry name" value="Histidine biosynthesis bifunctional protein HisIE"/>
    <property type="match status" value="1"/>
</dbReference>
<evidence type="ECO:0000256" key="10">
    <source>
        <dbReference type="HAMAP-Rule" id="MF_01020"/>
    </source>
</evidence>
<dbReference type="SUPFAM" id="SSF101386">
    <property type="entry name" value="all-alpha NTP pyrophosphatases"/>
    <property type="match status" value="1"/>
</dbReference>
<dbReference type="GO" id="GO:0005524">
    <property type="term" value="F:ATP binding"/>
    <property type="evidence" value="ECO:0007669"/>
    <property type="project" value="UniProtKB-KW"/>
</dbReference>
<accession>A0A1I1TEW4</accession>
<dbReference type="STRING" id="1123397.SAMN05660831_01875"/>
<evidence type="ECO:0000256" key="5">
    <source>
        <dbReference type="ARBA" id="ARBA00022605"/>
    </source>
</evidence>